<evidence type="ECO:0000313" key="3">
    <source>
        <dbReference type="EMBL" id="MFH4981345.1"/>
    </source>
</evidence>
<dbReference type="SMART" id="SM00409">
    <property type="entry name" value="IG"/>
    <property type="match status" value="2"/>
</dbReference>
<dbReference type="InterPro" id="IPR003599">
    <property type="entry name" value="Ig_sub"/>
</dbReference>
<evidence type="ECO:0000313" key="4">
    <source>
        <dbReference type="Proteomes" id="UP001608902"/>
    </source>
</evidence>
<accession>A0ABD6EYL6</accession>
<dbReference type="AlphaFoldDB" id="A0ABD6EYL6"/>
<dbReference type="InterPro" id="IPR013098">
    <property type="entry name" value="Ig_I-set"/>
</dbReference>
<dbReference type="InterPro" id="IPR037448">
    <property type="entry name" value="Zig-8"/>
</dbReference>
<dbReference type="PROSITE" id="PS50835">
    <property type="entry name" value="IG_LIKE"/>
    <property type="match status" value="2"/>
</dbReference>
<name>A0ABD6EYL6_9BILA</name>
<keyword evidence="1" id="KW-0732">Signal</keyword>
<reference evidence="3 4" key="1">
    <citation type="submission" date="2024-08" db="EMBL/GenBank/DDBJ databases">
        <title>Gnathostoma spinigerum genome.</title>
        <authorList>
            <person name="Gonzalez-Bertolin B."/>
            <person name="Monzon S."/>
            <person name="Zaballos A."/>
            <person name="Jimenez P."/>
            <person name="Dekumyoy P."/>
            <person name="Varona S."/>
            <person name="Cuesta I."/>
            <person name="Sumanam S."/>
            <person name="Adisakwattana P."/>
            <person name="Gasser R.B."/>
            <person name="Hernandez-Gonzalez A."/>
            <person name="Young N.D."/>
            <person name="Perteguer M.J."/>
        </authorList>
    </citation>
    <scope>NUCLEOTIDE SEQUENCE [LARGE SCALE GENOMIC DNA]</scope>
    <source>
        <strain evidence="3">AL3</strain>
        <tissue evidence="3">Liver</tissue>
    </source>
</reference>
<dbReference type="SUPFAM" id="SSF48726">
    <property type="entry name" value="Immunoglobulin"/>
    <property type="match status" value="2"/>
</dbReference>
<dbReference type="InterPro" id="IPR013783">
    <property type="entry name" value="Ig-like_fold"/>
</dbReference>
<dbReference type="PANTHER" id="PTHR23279">
    <property type="entry name" value="DEFECTIVE PROBOSCIS EXTENSION RESPONSE DPR -RELATED"/>
    <property type="match status" value="1"/>
</dbReference>
<feature type="domain" description="Ig-like" evidence="2">
    <location>
        <begin position="101"/>
        <end position="186"/>
    </location>
</feature>
<evidence type="ECO:0000259" key="2">
    <source>
        <dbReference type="PROSITE" id="PS50835"/>
    </source>
</evidence>
<dbReference type="InterPro" id="IPR036179">
    <property type="entry name" value="Ig-like_dom_sf"/>
</dbReference>
<proteinExistence type="predicted"/>
<dbReference type="EMBL" id="JBGFUD010007027">
    <property type="protein sequence ID" value="MFH4981345.1"/>
    <property type="molecule type" value="Genomic_DNA"/>
</dbReference>
<evidence type="ECO:0000256" key="1">
    <source>
        <dbReference type="SAM" id="SignalP"/>
    </source>
</evidence>
<gene>
    <name evidence="3" type="ORF">AB6A40_008054</name>
</gene>
<protein>
    <recommendedName>
        <fullName evidence="2">Ig-like domain-containing protein</fullName>
    </recommendedName>
</protein>
<dbReference type="Proteomes" id="UP001608902">
    <property type="component" value="Unassembled WGS sequence"/>
</dbReference>
<sequence length="227" mass="25844">MIFNCFCLLLQFTPQVAWTRVNDEALLTAGDKTFTSDGRFQISFKPAESDWILIIRRTERFDTGCYLCEVNTEPKSTVYPVYLNVLDYPISELTTPTNIRPRQLKTKTKLMANMIGNEILLNCTFTLTNEAVSNDSMRIHWSKDGRPLDFSLSNKYVLTTTTEGQKVIHTLRIMSASSDDDGNYACGSADAPQSFHMLHVNSDAHPSEKYFAMRVYLVVSIFISVYF</sequence>
<comment type="caution">
    <text evidence="3">The sequence shown here is derived from an EMBL/GenBank/DDBJ whole genome shotgun (WGS) entry which is preliminary data.</text>
</comment>
<feature type="chain" id="PRO_5044871685" description="Ig-like domain-containing protein" evidence="1">
    <location>
        <begin position="20"/>
        <end position="227"/>
    </location>
</feature>
<dbReference type="Gene3D" id="2.60.40.10">
    <property type="entry name" value="Immunoglobulins"/>
    <property type="match status" value="2"/>
</dbReference>
<dbReference type="Pfam" id="PF07679">
    <property type="entry name" value="I-set"/>
    <property type="match status" value="1"/>
</dbReference>
<dbReference type="CDD" id="cd00096">
    <property type="entry name" value="Ig"/>
    <property type="match status" value="1"/>
</dbReference>
<dbReference type="PANTHER" id="PTHR23279:SF36">
    <property type="entry name" value="DEFECTIVE PROBOSCIS EXTENSION RESPONSE 9, ISOFORM A"/>
    <property type="match status" value="1"/>
</dbReference>
<organism evidence="3 4">
    <name type="scientific">Gnathostoma spinigerum</name>
    <dbReference type="NCBI Taxonomy" id="75299"/>
    <lineage>
        <taxon>Eukaryota</taxon>
        <taxon>Metazoa</taxon>
        <taxon>Ecdysozoa</taxon>
        <taxon>Nematoda</taxon>
        <taxon>Chromadorea</taxon>
        <taxon>Rhabditida</taxon>
        <taxon>Spirurina</taxon>
        <taxon>Gnathostomatomorpha</taxon>
        <taxon>Gnathostomatoidea</taxon>
        <taxon>Gnathostomatidae</taxon>
        <taxon>Gnathostoma</taxon>
    </lineage>
</organism>
<dbReference type="InterPro" id="IPR007110">
    <property type="entry name" value="Ig-like_dom"/>
</dbReference>
<keyword evidence="4" id="KW-1185">Reference proteome</keyword>
<feature type="domain" description="Ig-like" evidence="2">
    <location>
        <begin position="1"/>
        <end position="79"/>
    </location>
</feature>
<feature type="signal peptide" evidence="1">
    <location>
        <begin position="1"/>
        <end position="19"/>
    </location>
</feature>